<proteinExistence type="predicted"/>
<dbReference type="RefSeq" id="WP_135850604.1">
    <property type="nucleotide sequence ID" value="NZ_RHPJ01000004.1"/>
</dbReference>
<dbReference type="SUPFAM" id="SSF48613">
    <property type="entry name" value="Heme oxygenase-like"/>
    <property type="match status" value="1"/>
</dbReference>
<evidence type="ECO:0000313" key="2">
    <source>
        <dbReference type="EMBL" id="TGO03991.1"/>
    </source>
</evidence>
<evidence type="ECO:0000256" key="1">
    <source>
        <dbReference type="SAM" id="MobiDB-lite"/>
    </source>
</evidence>
<organism evidence="2 3">
    <name type="scientific">Serinibacter arcticus</name>
    <dbReference type="NCBI Taxonomy" id="1655435"/>
    <lineage>
        <taxon>Bacteria</taxon>
        <taxon>Bacillati</taxon>
        <taxon>Actinomycetota</taxon>
        <taxon>Actinomycetes</taxon>
        <taxon>Micrococcales</taxon>
        <taxon>Beutenbergiaceae</taxon>
        <taxon>Serinibacter</taxon>
    </lineage>
</organism>
<dbReference type="Pfam" id="PF14518">
    <property type="entry name" value="Haem_oxygenas_2"/>
    <property type="match status" value="1"/>
</dbReference>
<dbReference type="Gene3D" id="1.20.910.10">
    <property type="entry name" value="Heme oxygenase-like"/>
    <property type="match status" value="1"/>
</dbReference>
<accession>A0A4Z1E2X4</accession>
<dbReference type="InterPro" id="IPR016084">
    <property type="entry name" value="Haem_Oase-like_multi-hlx"/>
</dbReference>
<dbReference type="Proteomes" id="UP000297318">
    <property type="component" value="Unassembled WGS sequence"/>
</dbReference>
<name>A0A4Z1E2X4_9MICO</name>
<dbReference type="OrthoDB" id="6270691at2"/>
<reference evidence="2 3" key="1">
    <citation type="submission" date="2018-11" db="EMBL/GenBank/DDBJ databases">
        <title>Complete genome sequencing of the Actinobacteria Serinibacter sp. K3-2.</title>
        <authorList>
            <person name="Rakitin A.L."/>
            <person name="Beletsky A.V."/>
            <person name="Mardanov A.V."/>
            <person name="Ravin N.V."/>
            <person name="Gromova A.S."/>
            <person name="Filippova S.N."/>
            <person name="Gal'Chenko V.F."/>
        </authorList>
    </citation>
    <scope>NUCLEOTIDE SEQUENCE [LARGE SCALE GENOMIC DNA]</scope>
    <source>
        <strain evidence="2 3">K3-2</strain>
    </source>
</reference>
<feature type="compositionally biased region" description="Polar residues" evidence="1">
    <location>
        <begin position="1"/>
        <end position="10"/>
    </location>
</feature>
<feature type="region of interest" description="Disordered" evidence="1">
    <location>
        <begin position="1"/>
        <end position="20"/>
    </location>
</feature>
<keyword evidence="3" id="KW-1185">Reference proteome</keyword>
<protein>
    <submittedName>
        <fullName evidence="2">Uncharacterized protein</fullName>
    </submittedName>
</protein>
<gene>
    <name evidence="2" type="ORF">SERN_2582</name>
</gene>
<dbReference type="EMBL" id="RHPJ01000004">
    <property type="protein sequence ID" value="TGO03991.1"/>
    <property type="molecule type" value="Genomic_DNA"/>
</dbReference>
<dbReference type="AlphaFoldDB" id="A0A4Z1E2X4"/>
<sequence>MTATTSTSLSGYAPPARDTRPLPERLDEVWADLERRLADVPILRALAAGDVTLEDYHRLLHNLRQQVVDGSLWIARAASNFDVEHFDLRSAAMAHAQEEHRDHLLLQRDYLAIGGSLQELRAGRKNIGSQALSGYMFSIASGPNPVAALGAMFVIEGLGAQKAGEWGRRFADVLGLADSQVHFMIYHAEADVEHTGTMEGFLTSDRLDADAQDAIVSCARVVARLYVMQLTELDEI</sequence>
<comment type="caution">
    <text evidence="2">The sequence shown here is derived from an EMBL/GenBank/DDBJ whole genome shotgun (WGS) entry which is preliminary data.</text>
</comment>
<evidence type="ECO:0000313" key="3">
    <source>
        <dbReference type="Proteomes" id="UP000297318"/>
    </source>
</evidence>